<feature type="compositionally biased region" description="Pro residues" evidence="2">
    <location>
        <begin position="168"/>
        <end position="182"/>
    </location>
</feature>
<feature type="region of interest" description="Disordered" evidence="2">
    <location>
        <begin position="477"/>
        <end position="510"/>
    </location>
</feature>
<feature type="compositionally biased region" description="Low complexity" evidence="2">
    <location>
        <begin position="183"/>
        <end position="193"/>
    </location>
</feature>
<feature type="compositionally biased region" description="Pro residues" evidence="2">
    <location>
        <begin position="194"/>
        <end position="212"/>
    </location>
</feature>
<keyword evidence="5" id="KW-1185">Reference proteome</keyword>
<dbReference type="PANTHER" id="PTHR32097">
    <property type="entry name" value="CAMP-BINDING PROTEIN 1-RELATED"/>
    <property type="match status" value="1"/>
</dbReference>
<dbReference type="EMBL" id="JBICZW010000004">
    <property type="protein sequence ID" value="MFG3188994.1"/>
    <property type="molecule type" value="Genomic_DNA"/>
</dbReference>
<dbReference type="InterPro" id="IPR003325">
    <property type="entry name" value="TerD"/>
</dbReference>
<feature type="domain" description="TerD" evidence="3">
    <location>
        <begin position="26"/>
        <end position="159"/>
    </location>
</feature>
<dbReference type="Pfam" id="PF02342">
    <property type="entry name" value="TerD"/>
    <property type="match status" value="1"/>
</dbReference>
<proteinExistence type="inferred from homology"/>
<comment type="similarity">
    <text evidence="1">Belongs to the CAPAB/TerDEXZ family.</text>
</comment>
<reference evidence="4 5" key="1">
    <citation type="submission" date="2024-10" db="EMBL/GenBank/DDBJ databases">
        <title>The Natural Products Discovery Center: Release of the First 8490 Sequenced Strains for Exploring Actinobacteria Biosynthetic Diversity.</title>
        <authorList>
            <person name="Kalkreuter E."/>
            <person name="Kautsar S.A."/>
            <person name="Yang D."/>
            <person name="Bader C.D."/>
            <person name="Teijaro C.N."/>
            <person name="Fluegel L."/>
            <person name="Davis C.M."/>
            <person name="Simpson J.R."/>
            <person name="Lauterbach L."/>
            <person name="Steele A.D."/>
            <person name="Gui C."/>
            <person name="Meng S."/>
            <person name="Li G."/>
            <person name="Viehrig K."/>
            <person name="Ye F."/>
            <person name="Su P."/>
            <person name="Kiefer A.F."/>
            <person name="Nichols A."/>
            <person name="Cepeda A.J."/>
            <person name="Yan W."/>
            <person name="Fan B."/>
            <person name="Jiang Y."/>
            <person name="Adhikari A."/>
            <person name="Zheng C.-J."/>
            <person name="Schuster L."/>
            <person name="Cowan T.M."/>
            <person name="Smanski M.J."/>
            <person name="Chevrette M.G."/>
            <person name="De Carvalho L.P.S."/>
            <person name="Shen B."/>
        </authorList>
    </citation>
    <scope>NUCLEOTIDE SEQUENCE [LARGE SCALE GENOMIC DNA]</scope>
    <source>
        <strain evidence="4 5">NPDC048229</strain>
    </source>
</reference>
<feature type="region of interest" description="Disordered" evidence="2">
    <location>
        <begin position="167"/>
        <end position="225"/>
    </location>
</feature>
<name>A0ABW7BRZ8_9ACTN</name>
<evidence type="ECO:0000313" key="4">
    <source>
        <dbReference type="EMBL" id="MFG3188994.1"/>
    </source>
</evidence>
<dbReference type="Gene3D" id="2.60.60.30">
    <property type="entry name" value="sav2460 like domains"/>
    <property type="match status" value="1"/>
</dbReference>
<dbReference type="RefSeq" id="WP_392880532.1">
    <property type="nucleotide sequence ID" value="NZ_JBICZW010000004.1"/>
</dbReference>
<protein>
    <submittedName>
        <fullName evidence="4">TerD family protein</fullName>
    </submittedName>
</protein>
<evidence type="ECO:0000313" key="5">
    <source>
        <dbReference type="Proteomes" id="UP001604282"/>
    </source>
</evidence>
<dbReference type="InterPro" id="IPR051324">
    <property type="entry name" value="Stress/Tellurium_Resist"/>
</dbReference>
<evidence type="ECO:0000259" key="3">
    <source>
        <dbReference type="Pfam" id="PF02342"/>
    </source>
</evidence>
<dbReference type="CDD" id="cd06974">
    <property type="entry name" value="TerD_like"/>
    <property type="match status" value="1"/>
</dbReference>
<dbReference type="PANTHER" id="PTHR32097:SF4">
    <property type="entry name" value="GENERAL STRESS PROTEIN 16U"/>
    <property type="match status" value="1"/>
</dbReference>
<sequence>MTTLNKGGNGFVPSVPLRIAVRGRGTDVMALLLTEDGLVRGDADVVFHGQSAHPNGAVLHGRAEDGTEWLEVGLPALEPDVARVLVVGSTDRGALRDVPGLAVEAYAPDGTPVAHYEVTDAAGETAMVLAELYRRAGGWKFRAVGQGWANGLEGLATDHGVHVAGAEPTPPQPFAATPPPAFAAPRAGGAPAPAFAPPPAPAPGFGPPPAAYGPPGATPAAPVPQQYPPAVTAPYGTSAPAPYGAPASYGTPVTAPYGTPVPAPAQPVPAAPPAPAASGQDEAWTYGPVFVPYVQTGRDNDVITVDGLPPGPVVVQLEVPDAGYTGLTVLTRRNKEGDNLVNSTEDHYVGRVLATVPSHGTLRLRLEAEGPWRVEVSPLASARRLTEQEGEFRGPDVLLHTGGVADMAIHYKGDDNLIVNVFELAGHDDHAALPDDDNVVNEIGKRRETVPLTEGPLIVQFEMADGPWRAHLKRVQPRTGPLFGDGTPANPWQAAGPDRTDRKGWFSRGR</sequence>
<evidence type="ECO:0000256" key="2">
    <source>
        <dbReference type="SAM" id="MobiDB-lite"/>
    </source>
</evidence>
<gene>
    <name evidence="4" type="ORF">ACGFYS_08620</name>
</gene>
<organism evidence="4 5">
    <name type="scientific">Streptomyces omiyaensis</name>
    <dbReference type="NCBI Taxonomy" id="68247"/>
    <lineage>
        <taxon>Bacteria</taxon>
        <taxon>Bacillati</taxon>
        <taxon>Actinomycetota</taxon>
        <taxon>Actinomycetes</taxon>
        <taxon>Kitasatosporales</taxon>
        <taxon>Streptomycetaceae</taxon>
        <taxon>Streptomyces</taxon>
    </lineage>
</organism>
<accession>A0ABW7BRZ8</accession>
<dbReference type="Proteomes" id="UP001604282">
    <property type="component" value="Unassembled WGS sequence"/>
</dbReference>
<evidence type="ECO:0000256" key="1">
    <source>
        <dbReference type="ARBA" id="ARBA00008775"/>
    </source>
</evidence>
<comment type="caution">
    <text evidence="4">The sequence shown here is derived from an EMBL/GenBank/DDBJ whole genome shotgun (WGS) entry which is preliminary data.</text>
</comment>